<protein>
    <submittedName>
        <fullName evidence="1">Uncharacterized protein</fullName>
    </submittedName>
</protein>
<comment type="caution">
    <text evidence="1">The sequence shown here is derived from an EMBL/GenBank/DDBJ whole genome shotgun (WGS) entry which is preliminary data.</text>
</comment>
<reference evidence="1" key="1">
    <citation type="submission" date="2020-07" db="EMBL/GenBank/DDBJ databases">
        <title>Multicomponent nature underlies the extraordinary mechanical properties of spider dragline silk.</title>
        <authorList>
            <person name="Kono N."/>
            <person name="Nakamura H."/>
            <person name="Mori M."/>
            <person name="Yoshida Y."/>
            <person name="Ohtoshi R."/>
            <person name="Malay A.D."/>
            <person name="Moran D.A.P."/>
            <person name="Tomita M."/>
            <person name="Numata K."/>
            <person name="Arakawa K."/>
        </authorList>
    </citation>
    <scope>NUCLEOTIDE SEQUENCE</scope>
</reference>
<name>A0A8X6HG70_TRICU</name>
<dbReference type="Proteomes" id="UP000887116">
    <property type="component" value="Unassembled WGS sequence"/>
</dbReference>
<organism evidence="1 2">
    <name type="scientific">Trichonephila clavata</name>
    <name type="common">Joro spider</name>
    <name type="synonym">Nephila clavata</name>
    <dbReference type="NCBI Taxonomy" id="2740835"/>
    <lineage>
        <taxon>Eukaryota</taxon>
        <taxon>Metazoa</taxon>
        <taxon>Ecdysozoa</taxon>
        <taxon>Arthropoda</taxon>
        <taxon>Chelicerata</taxon>
        <taxon>Arachnida</taxon>
        <taxon>Araneae</taxon>
        <taxon>Araneomorphae</taxon>
        <taxon>Entelegynae</taxon>
        <taxon>Araneoidea</taxon>
        <taxon>Nephilidae</taxon>
        <taxon>Trichonephila</taxon>
    </lineage>
</organism>
<accession>A0A8X6HG70</accession>
<proteinExistence type="predicted"/>
<keyword evidence="2" id="KW-1185">Reference proteome</keyword>
<gene>
    <name evidence="1" type="primary">AVEN_144890_1</name>
    <name evidence="1" type="ORF">TNCT_464521</name>
</gene>
<evidence type="ECO:0000313" key="2">
    <source>
        <dbReference type="Proteomes" id="UP000887116"/>
    </source>
</evidence>
<dbReference type="AlphaFoldDB" id="A0A8X6HG70"/>
<sequence length="190" mass="21750">MPNLTKLISDLFHPSQTNYSNVCVYSKEPSKFKPKCFLCPDGAYDAIMQTCLEDDDEQLDGNVTYNQATCLEQNCGINYPKYGPTRGALTGRARRHTPNFPESSSKKPYPGVKLLPKFNERMKSLKTDLFQSYPENRDYESFKQNFELDGDLKDSSYETFSGNEIQPFVVINGSEYLITRQNIFFAVEEV</sequence>
<dbReference type="OrthoDB" id="6437264at2759"/>
<evidence type="ECO:0000313" key="1">
    <source>
        <dbReference type="EMBL" id="GFR23192.1"/>
    </source>
</evidence>
<dbReference type="EMBL" id="BMAO01018403">
    <property type="protein sequence ID" value="GFR23192.1"/>
    <property type="molecule type" value="Genomic_DNA"/>
</dbReference>